<evidence type="ECO:0000256" key="4">
    <source>
        <dbReference type="ARBA" id="ARBA00022475"/>
    </source>
</evidence>
<accession>F3PYC9</accession>
<keyword evidence="4" id="KW-1003">Cell membrane</keyword>
<keyword evidence="12" id="KW-0675">Receptor</keyword>
<dbReference type="InterPro" id="IPR008969">
    <property type="entry name" value="CarboxyPept-like_regulatory"/>
</dbReference>
<dbReference type="eggNOG" id="COG4219">
    <property type="taxonomic scope" value="Bacteria"/>
</dbReference>
<feature type="transmembrane region" description="Helical" evidence="10">
    <location>
        <begin position="6"/>
        <end position="25"/>
    </location>
</feature>
<dbReference type="EMBL" id="AFBN01000109">
    <property type="protein sequence ID" value="EGF50350.1"/>
    <property type="molecule type" value="Genomic_DNA"/>
</dbReference>
<evidence type="ECO:0000256" key="5">
    <source>
        <dbReference type="ARBA" id="ARBA00022519"/>
    </source>
</evidence>
<dbReference type="PANTHER" id="PTHR33446:SF2">
    <property type="entry name" value="PROTEIN TONB"/>
    <property type="match status" value="1"/>
</dbReference>
<name>F3PYC9_9BACE</name>
<dbReference type="Pfam" id="PF05569">
    <property type="entry name" value="Peptidase_M56"/>
    <property type="match status" value="1"/>
</dbReference>
<evidence type="ECO:0000313" key="13">
    <source>
        <dbReference type="Proteomes" id="UP000003416"/>
    </source>
</evidence>
<dbReference type="GO" id="GO:0098797">
    <property type="term" value="C:plasma membrane protein complex"/>
    <property type="evidence" value="ECO:0007669"/>
    <property type="project" value="TreeGrafter"/>
</dbReference>
<proteinExistence type="inferred from homology"/>
<dbReference type="FunFam" id="3.30.1150.10:FF:000002">
    <property type="entry name" value="Energy transducer TonB"/>
    <property type="match status" value="1"/>
</dbReference>
<dbReference type="GO" id="GO:0055085">
    <property type="term" value="P:transmembrane transport"/>
    <property type="evidence" value="ECO:0007669"/>
    <property type="project" value="InterPro"/>
</dbReference>
<evidence type="ECO:0000256" key="9">
    <source>
        <dbReference type="ARBA" id="ARBA00023136"/>
    </source>
</evidence>
<dbReference type="SUPFAM" id="SSF74653">
    <property type="entry name" value="TolA/TonB C-terminal domain"/>
    <property type="match status" value="1"/>
</dbReference>
<dbReference type="GO" id="GO:0031992">
    <property type="term" value="F:energy transducer activity"/>
    <property type="evidence" value="ECO:0007669"/>
    <property type="project" value="TreeGrafter"/>
</dbReference>
<evidence type="ECO:0000256" key="2">
    <source>
        <dbReference type="ARBA" id="ARBA00006555"/>
    </source>
</evidence>
<dbReference type="Gene3D" id="3.30.1150.10">
    <property type="match status" value="1"/>
</dbReference>
<dbReference type="RefSeq" id="WP_009126945.1">
    <property type="nucleotide sequence ID" value="NZ_GL882694.1"/>
</dbReference>
<dbReference type="AlphaFoldDB" id="F3PYC9"/>
<dbReference type="Proteomes" id="UP000003416">
    <property type="component" value="Unassembled WGS sequence"/>
</dbReference>
<evidence type="ECO:0000313" key="12">
    <source>
        <dbReference type="EMBL" id="EGF50350.1"/>
    </source>
</evidence>
<dbReference type="Pfam" id="PF13715">
    <property type="entry name" value="CarbopepD_reg_2"/>
    <property type="match status" value="1"/>
</dbReference>
<dbReference type="STRING" id="763034.HMPREF9446_03777"/>
<evidence type="ECO:0000256" key="10">
    <source>
        <dbReference type="SAM" id="Phobius"/>
    </source>
</evidence>
<keyword evidence="5" id="KW-0997">Cell inner membrane</keyword>
<gene>
    <name evidence="12" type="ORF">HMPREF9446_03777</name>
</gene>
<dbReference type="PANTHER" id="PTHR33446">
    <property type="entry name" value="PROTEIN TONB-RELATED"/>
    <property type="match status" value="1"/>
</dbReference>
<dbReference type="SUPFAM" id="SSF49464">
    <property type="entry name" value="Carboxypeptidase regulatory domain-like"/>
    <property type="match status" value="1"/>
</dbReference>
<organism evidence="12 13">
    <name type="scientific">Bacteroides fluxus YIT 12057</name>
    <dbReference type="NCBI Taxonomy" id="763034"/>
    <lineage>
        <taxon>Bacteria</taxon>
        <taxon>Pseudomonadati</taxon>
        <taxon>Bacteroidota</taxon>
        <taxon>Bacteroidia</taxon>
        <taxon>Bacteroidales</taxon>
        <taxon>Bacteroidaceae</taxon>
        <taxon>Bacteroides</taxon>
    </lineage>
</organism>
<keyword evidence="6 10" id="KW-0812">Transmembrane</keyword>
<keyword evidence="8 10" id="KW-1133">Transmembrane helix</keyword>
<feature type="transmembrane region" description="Helical" evidence="10">
    <location>
        <begin position="95"/>
        <end position="116"/>
    </location>
</feature>
<keyword evidence="13" id="KW-1185">Reference proteome</keyword>
<feature type="domain" description="TonB C-terminal" evidence="11">
    <location>
        <begin position="377"/>
        <end position="473"/>
    </location>
</feature>
<keyword evidence="9 10" id="KW-0472">Membrane</keyword>
<dbReference type="Gene3D" id="2.60.40.1120">
    <property type="entry name" value="Carboxypeptidase-like, regulatory domain"/>
    <property type="match status" value="1"/>
</dbReference>
<comment type="caution">
    <text evidence="12">The sequence shown here is derived from an EMBL/GenBank/DDBJ whole genome shotgun (WGS) entry which is preliminary data.</text>
</comment>
<evidence type="ECO:0000256" key="1">
    <source>
        <dbReference type="ARBA" id="ARBA00004383"/>
    </source>
</evidence>
<dbReference type="Pfam" id="PF03544">
    <property type="entry name" value="TonB_C"/>
    <property type="match status" value="1"/>
</dbReference>
<keyword evidence="3" id="KW-0813">Transport</keyword>
<evidence type="ECO:0000259" key="11">
    <source>
        <dbReference type="PROSITE" id="PS52015"/>
    </source>
</evidence>
<dbReference type="HOGENOM" id="CLU_013798_2_0_10"/>
<dbReference type="InterPro" id="IPR051045">
    <property type="entry name" value="TonB-dependent_transducer"/>
</dbReference>
<comment type="subcellular location">
    <subcellularLocation>
        <location evidence="1">Cell inner membrane</location>
        <topology evidence="1">Single-pass membrane protein</topology>
        <orientation evidence="1">Periplasmic side</orientation>
    </subcellularLocation>
</comment>
<protein>
    <submittedName>
        <fullName evidence="12">TonB-dependent receptor</fullName>
    </submittedName>
</protein>
<dbReference type="PROSITE" id="PS52015">
    <property type="entry name" value="TONB_CTD"/>
    <property type="match status" value="1"/>
</dbReference>
<evidence type="ECO:0000256" key="6">
    <source>
        <dbReference type="ARBA" id="ARBA00022692"/>
    </source>
</evidence>
<keyword evidence="7" id="KW-0653">Protein transport</keyword>
<dbReference type="GO" id="GO:0015031">
    <property type="term" value="P:protein transport"/>
    <property type="evidence" value="ECO:0007669"/>
    <property type="project" value="UniProtKB-KW"/>
</dbReference>
<dbReference type="SUPFAM" id="SSF56935">
    <property type="entry name" value="Porins"/>
    <property type="match status" value="1"/>
</dbReference>
<sequence length="657" mass="72944">MGLFFVYILKSSVCLAVFYLFYRLLLSRETFHRFNRFALLGILALSCLLPLVEVSVHEQTEVHQTMMTLEEWLLLADAMNSAEAEIQAQDITVTWIQVALLLYLLGIFFFISRNIYSLVRLLMLLKSGSREKVSKFLPDRKCVTLIVHDSDIAPFSWMKYVVISRKDLEENGREILIHELAHIRNRHSVDLLVADICIFFQWFNPASWLLKQELQNIHEYEADETVIKEGVDARQYQLLLIKKAVGTRLYSMANSFNHSKLKKRITMMLKEKSSPWARMKYLYILPVTAIAVTAFARPEISDTTKEISAVKVNDLAAIVETKVTESVNVLPEASKEVPLAADTTKPVEVKYIPKEVKDRLSGTPVLEGKEDMPEFPGGMSALMQYFRKNMRYPEAAKKRGTQGRVVVRFVVGKDGSVRNPKVLRPVDEELDAEAIRLVKAMPKWKPGMEGGQAVDAKFTVPVKFSLGDGQSGDSADGMAEEGVAVGNGKEPLYVVDGKEVSPSVMSALNPERIKGVTVLKDKSATELYGEKGKNGVILITLEQETSGIVLGQSISVDKEEGTNGEIHIAAKKSKDAEKTAVQGTVKVEGKVIDEKGNPVIGAIVLVEGTDMGAVTDLDGNFILSVPSKEDILVVSYVGMATVKVKVQSKVTVTLKNE</sequence>
<dbReference type="NCBIfam" id="TIGR01352">
    <property type="entry name" value="tonB_Cterm"/>
    <property type="match status" value="1"/>
</dbReference>
<evidence type="ECO:0000256" key="8">
    <source>
        <dbReference type="ARBA" id="ARBA00022989"/>
    </source>
</evidence>
<dbReference type="InterPro" id="IPR006260">
    <property type="entry name" value="TonB/TolA_C"/>
</dbReference>
<dbReference type="InterPro" id="IPR008756">
    <property type="entry name" value="Peptidase_M56"/>
</dbReference>
<comment type="similarity">
    <text evidence="2">Belongs to the TonB family.</text>
</comment>
<dbReference type="InterPro" id="IPR037682">
    <property type="entry name" value="TonB_C"/>
</dbReference>
<dbReference type="GeneID" id="86051115"/>
<evidence type="ECO:0000256" key="3">
    <source>
        <dbReference type="ARBA" id="ARBA00022448"/>
    </source>
</evidence>
<reference evidence="12 13" key="1">
    <citation type="submission" date="2011-02" db="EMBL/GenBank/DDBJ databases">
        <authorList>
            <person name="Weinstock G."/>
            <person name="Sodergren E."/>
            <person name="Clifton S."/>
            <person name="Fulton L."/>
            <person name="Fulton B."/>
            <person name="Courtney L."/>
            <person name="Fronick C."/>
            <person name="Harrison M."/>
            <person name="Strong C."/>
            <person name="Farmer C."/>
            <person name="Delahaunty K."/>
            <person name="Markovic C."/>
            <person name="Hall O."/>
            <person name="Minx P."/>
            <person name="Tomlinson C."/>
            <person name="Mitreva M."/>
            <person name="Hou S."/>
            <person name="Chen J."/>
            <person name="Wollam A."/>
            <person name="Pepin K.H."/>
            <person name="Johnson M."/>
            <person name="Bhonagiri V."/>
            <person name="Zhang X."/>
            <person name="Suruliraj S."/>
            <person name="Warren W."/>
            <person name="Chinwalla A."/>
            <person name="Mardis E.R."/>
            <person name="Wilson R.K."/>
        </authorList>
    </citation>
    <scope>NUCLEOTIDE SEQUENCE [LARGE SCALE GENOMIC DNA]</scope>
    <source>
        <strain evidence="12 13">YIT 12057</strain>
    </source>
</reference>
<evidence type="ECO:0000256" key="7">
    <source>
        <dbReference type="ARBA" id="ARBA00022927"/>
    </source>
</evidence>
<dbReference type="CDD" id="cd07341">
    <property type="entry name" value="M56_BlaR1_MecR1_like"/>
    <property type="match status" value="1"/>
</dbReference>